<feature type="compositionally biased region" description="Low complexity" evidence="1">
    <location>
        <begin position="111"/>
        <end position="120"/>
    </location>
</feature>
<evidence type="ECO:0000313" key="3">
    <source>
        <dbReference type="Proteomes" id="UP000032180"/>
    </source>
</evidence>
<evidence type="ECO:0000256" key="1">
    <source>
        <dbReference type="SAM" id="MobiDB-lite"/>
    </source>
</evidence>
<feature type="compositionally biased region" description="Polar residues" evidence="1">
    <location>
        <begin position="78"/>
        <end position="94"/>
    </location>
</feature>
<dbReference type="AlphaFoldDB" id="A0A0D9VEN1"/>
<reference evidence="2" key="3">
    <citation type="submission" date="2015-04" db="UniProtKB">
        <authorList>
            <consortium name="EnsemblPlants"/>
        </authorList>
    </citation>
    <scope>IDENTIFICATION</scope>
</reference>
<feature type="region of interest" description="Disordered" evidence="1">
    <location>
        <begin position="1"/>
        <end position="96"/>
    </location>
</feature>
<accession>A0A0D9VEN1</accession>
<dbReference type="EnsemblPlants" id="LPERR02G09930.1">
    <property type="protein sequence ID" value="LPERR02G09930.1"/>
    <property type="gene ID" value="LPERR02G09930"/>
</dbReference>
<keyword evidence="3" id="KW-1185">Reference proteome</keyword>
<protein>
    <submittedName>
        <fullName evidence="2">Uncharacterized protein</fullName>
    </submittedName>
</protein>
<name>A0A0D9VEN1_9ORYZ</name>
<dbReference type="Gramene" id="LPERR02G09930.1">
    <property type="protein sequence ID" value="LPERR02G09930.1"/>
    <property type="gene ID" value="LPERR02G09930"/>
</dbReference>
<dbReference type="Proteomes" id="UP000032180">
    <property type="component" value="Chromosome 2"/>
</dbReference>
<organism evidence="2 3">
    <name type="scientific">Leersia perrieri</name>
    <dbReference type="NCBI Taxonomy" id="77586"/>
    <lineage>
        <taxon>Eukaryota</taxon>
        <taxon>Viridiplantae</taxon>
        <taxon>Streptophyta</taxon>
        <taxon>Embryophyta</taxon>
        <taxon>Tracheophyta</taxon>
        <taxon>Spermatophyta</taxon>
        <taxon>Magnoliopsida</taxon>
        <taxon>Liliopsida</taxon>
        <taxon>Poales</taxon>
        <taxon>Poaceae</taxon>
        <taxon>BOP clade</taxon>
        <taxon>Oryzoideae</taxon>
        <taxon>Oryzeae</taxon>
        <taxon>Oryzinae</taxon>
        <taxon>Leersia</taxon>
    </lineage>
</organism>
<feature type="region of interest" description="Disordered" evidence="1">
    <location>
        <begin position="111"/>
        <end position="144"/>
    </location>
</feature>
<proteinExistence type="predicted"/>
<evidence type="ECO:0000313" key="2">
    <source>
        <dbReference type="EnsemblPlants" id="LPERR02G09930.1"/>
    </source>
</evidence>
<dbReference type="HOGENOM" id="CLU_1799227_0_0_1"/>
<reference evidence="2 3" key="1">
    <citation type="submission" date="2012-08" db="EMBL/GenBank/DDBJ databases">
        <title>Oryza genome evolution.</title>
        <authorList>
            <person name="Wing R.A."/>
        </authorList>
    </citation>
    <scope>NUCLEOTIDE SEQUENCE</scope>
</reference>
<sequence length="144" mass="15031">MADAGSSKENYQIDSRPPAVAKIERPPPAPTPSGPYIDWFGEDEPVDASGTPRSLISDDRKRKAVVIQDSEDEGNAPPATTSSSVQGDVQNSPPSLVLPSMALCTTAALDAATAPSASTPRKPRKKIAGDADPEFTGLPMDISD</sequence>
<reference evidence="3" key="2">
    <citation type="submission" date="2013-12" db="EMBL/GenBank/DDBJ databases">
        <authorList>
            <person name="Yu Y."/>
            <person name="Lee S."/>
            <person name="de Baynast K."/>
            <person name="Wissotski M."/>
            <person name="Liu L."/>
            <person name="Talag J."/>
            <person name="Goicoechea J."/>
            <person name="Angelova A."/>
            <person name="Jetty R."/>
            <person name="Kudrna D."/>
            <person name="Golser W."/>
            <person name="Rivera L."/>
            <person name="Zhang J."/>
            <person name="Wing R."/>
        </authorList>
    </citation>
    <scope>NUCLEOTIDE SEQUENCE</scope>
</reference>